<evidence type="ECO:0000256" key="1">
    <source>
        <dbReference type="ARBA" id="ARBA00010050"/>
    </source>
</evidence>
<evidence type="ECO:0000313" key="5">
    <source>
        <dbReference type="EMBL" id="EGD73083.1"/>
    </source>
</evidence>
<dbReference type="InterPro" id="IPR000744">
    <property type="entry name" value="NSF_attach"/>
</dbReference>
<keyword evidence="4" id="KW-0931">ER-Golgi transport</keyword>
<dbReference type="GO" id="GO:0031201">
    <property type="term" value="C:SNARE complex"/>
    <property type="evidence" value="ECO:0007669"/>
    <property type="project" value="TreeGrafter"/>
</dbReference>
<dbReference type="Gene3D" id="1.25.40.10">
    <property type="entry name" value="Tetratricopeptide repeat domain"/>
    <property type="match status" value="1"/>
</dbReference>
<evidence type="ECO:0000256" key="2">
    <source>
        <dbReference type="ARBA" id="ARBA00022448"/>
    </source>
</evidence>
<keyword evidence="6" id="KW-1185">Reference proteome</keyword>
<dbReference type="RefSeq" id="XP_004994114.1">
    <property type="nucleotide sequence ID" value="XM_004994057.1"/>
</dbReference>
<dbReference type="GeneID" id="16074692"/>
<dbReference type="CDD" id="cd15832">
    <property type="entry name" value="SNAP"/>
    <property type="match status" value="1"/>
</dbReference>
<dbReference type="FunCoup" id="F2U9Q6">
    <property type="interactions" value="1537"/>
</dbReference>
<comment type="function">
    <text evidence="4">Required for vesicular transport between the endoplasmic reticulum and the Golgi apparatus.</text>
</comment>
<dbReference type="SUPFAM" id="SSF48452">
    <property type="entry name" value="TPR-like"/>
    <property type="match status" value="1"/>
</dbReference>
<evidence type="ECO:0000256" key="4">
    <source>
        <dbReference type="RuleBase" id="RU367013"/>
    </source>
</evidence>
<accession>F2U9Q6</accession>
<dbReference type="OrthoDB" id="9984275at2759"/>
<name>F2U9Q6_SALR5</name>
<reference evidence="5" key="1">
    <citation type="submission" date="2009-08" db="EMBL/GenBank/DDBJ databases">
        <title>Annotation of Salpingoeca rosetta.</title>
        <authorList>
            <consortium name="The Broad Institute Genome Sequencing Platform"/>
            <person name="Russ C."/>
            <person name="Cuomo C."/>
            <person name="Burger G."/>
            <person name="Gray M.W."/>
            <person name="Holland P.W.H."/>
            <person name="King N."/>
            <person name="Lang F.B.F."/>
            <person name="Roger A.J."/>
            <person name="Ruiz-Trillo I."/>
            <person name="Young S.K."/>
            <person name="Zeng Q."/>
            <person name="Gargeya S."/>
            <person name="Alvarado L."/>
            <person name="Berlin A."/>
            <person name="Chapman S.B."/>
            <person name="Chen Z."/>
            <person name="Freedman E."/>
            <person name="Gellesch M."/>
            <person name="Goldberg J."/>
            <person name="Griggs A."/>
            <person name="Gujja S."/>
            <person name="Heilman E."/>
            <person name="Heiman D."/>
            <person name="Howarth C."/>
            <person name="Mehta T."/>
            <person name="Neiman D."/>
            <person name="Pearson M."/>
            <person name="Roberts A."/>
            <person name="Saif S."/>
            <person name="Shea T."/>
            <person name="Shenoy N."/>
            <person name="Sisk P."/>
            <person name="Stolte C."/>
            <person name="Sykes S."/>
            <person name="White J."/>
            <person name="Yandava C."/>
            <person name="Haas B."/>
            <person name="Nusbaum C."/>
            <person name="Birren B."/>
        </authorList>
    </citation>
    <scope>NUCLEOTIDE SEQUENCE [LARGE SCALE GENOMIC DNA]</scope>
    <source>
        <strain evidence="5">ATCC 50818</strain>
    </source>
</reference>
<dbReference type="STRING" id="946362.F2U9Q6"/>
<dbReference type="PANTHER" id="PTHR13768">
    <property type="entry name" value="SOLUBLE NSF ATTACHMENT PROTEIN SNAP"/>
    <property type="match status" value="1"/>
</dbReference>
<dbReference type="GO" id="GO:0005774">
    <property type="term" value="C:vacuolar membrane"/>
    <property type="evidence" value="ECO:0007669"/>
    <property type="project" value="TreeGrafter"/>
</dbReference>
<organism evidence="6">
    <name type="scientific">Salpingoeca rosetta (strain ATCC 50818 / BSB-021)</name>
    <dbReference type="NCBI Taxonomy" id="946362"/>
    <lineage>
        <taxon>Eukaryota</taxon>
        <taxon>Choanoflagellata</taxon>
        <taxon>Craspedida</taxon>
        <taxon>Salpingoecidae</taxon>
        <taxon>Salpingoeca</taxon>
    </lineage>
</organism>
<sequence>MAEKKGEQLMQEAEKKANGGSGFFSSLFSDPMRRAEEAAELYKEAAIQFKIGKAYARSGEAYMKAADQFTKCQLPHEAASVYIDAATSLKKESLEESLKCSILAAETYLNMGRFSMAAKQYKNVAEAYESQTSDLDSAMEYFQHAVEAYENDDAQTSADKLKLKLAEIYARKDRFADAYTAFEEVASRMIDNKLLRFGSKEFYLKAGICRLCAGDAIAARRAAEGYITAFPQFQDTREEKLLFGLLDAVDENDVEKFTEAVREFDSIQKLDAWGTTMLLKVKKTLEDEDDVL</sequence>
<dbReference type="GO" id="GO:0005483">
    <property type="term" value="F:soluble NSF attachment protein activity"/>
    <property type="evidence" value="ECO:0007669"/>
    <property type="project" value="TreeGrafter"/>
</dbReference>
<dbReference type="eggNOG" id="KOG1586">
    <property type="taxonomic scope" value="Eukaryota"/>
</dbReference>
<comment type="subcellular location">
    <subcellularLocation>
        <location evidence="4">Membrane</location>
        <topology evidence="4">Peripheral membrane protein</topology>
    </subcellularLocation>
</comment>
<dbReference type="OMA" id="WSVKEYL"/>
<dbReference type="AlphaFoldDB" id="F2U9Q6"/>
<dbReference type="Proteomes" id="UP000007799">
    <property type="component" value="Unassembled WGS sequence"/>
</dbReference>
<dbReference type="PRINTS" id="PR00448">
    <property type="entry name" value="NSFATTACHMNT"/>
</dbReference>
<dbReference type="Pfam" id="PF14938">
    <property type="entry name" value="SNAP"/>
    <property type="match status" value="1"/>
</dbReference>
<dbReference type="EMBL" id="GL832965">
    <property type="protein sequence ID" value="EGD73083.1"/>
    <property type="molecule type" value="Genomic_DNA"/>
</dbReference>
<dbReference type="GO" id="GO:0006886">
    <property type="term" value="P:intracellular protein transport"/>
    <property type="evidence" value="ECO:0007669"/>
    <property type="project" value="UniProtKB-UniRule"/>
</dbReference>
<dbReference type="GO" id="GO:0019905">
    <property type="term" value="F:syntaxin binding"/>
    <property type="evidence" value="ECO:0007669"/>
    <property type="project" value="TreeGrafter"/>
</dbReference>
<protein>
    <submittedName>
        <fullName evidence="5">Uncharacterized protein</fullName>
    </submittedName>
</protein>
<evidence type="ECO:0000256" key="3">
    <source>
        <dbReference type="ARBA" id="ARBA00022927"/>
    </source>
</evidence>
<dbReference type="GO" id="GO:0035494">
    <property type="term" value="P:SNARE complex disassembly"/>
    <property type="evidence" value="ECO:0007669"/>
    <property type="project" value="TreeGrafter"/>
</dbReference>
<gene>
    <name evidence="5" type="ORF">PTSG_04797</name>
</gene>
<keyword evidence="3 4" id="KW-0653">Protein transport</keyword>
<comment type="similarity">
    <text evidence="1 4">Belongs to the SNAP family.</text>
</comment>
<keyword evidence="2 4" id="KW-0813">Transport</keyword>
<keyword evidence="4" id="KW-0472">Membrane</keyword>
<dbReference type="PANTHER" id="PTHR13768:SF8">
    <property type="entry name" value="ALPHA-SOLUBLE NSF ATTACHMENT PROTEIN"/>
    <property type="match status" value="1"/>
</dbReference>
<dbReference type="InParanoid" id="F2U9Q6"/>
<dbReference type="InterPro" id="IPR011990">
    <property type="entry name" value="TPR-like_helical_dom_sf"/>
</dbReference>
<evidence type="ECO:0000313" key="6">
    <source>
        <dbReference type="Proteomes" id="UP000007799"/>
    </source>
</evidence>
<proteinExistence type="inferred from homology"/>
<dbReference type="KEGG" id="sre:PTSG_04797"/>